<dbReference type="InterPro" id="IPR017896">
    <property type="entry name" value="4Fe4S_Fe-S-bd"/>
</dbReference>
<dbReference type="PATRIC" id="fig|1698282.3.peg.288"/>
<feature type="domain" description="4Fe-4S ferredoxin-type" evidence="2">
    <location>
        <begin position="34"/>
        <end position="63"/>
    </location>
</feature>
<dbReference type="SUPFAM" id="SSF54862">
    <property type="entry name" value="4Fe-4S ferredoxins"/>
    <property type="match status" value="1"/>
</dbReference>
<dbReference type="EMBL" id="LHYG01000004">
    <property type="protein sequence ID" value="KXB06390.1"/>
    <property type="molecule type" value="Genomic_DNA"/>
</dbReference>
<evidence type="ECO:0000313" key="3">
    <source>
        <dbReference type="EMBL" id="KXB06390.1"/>
    </source>
</evidence>
<dbReference type="PROSITE" id="PS51379">
    <property type="entry name" value="4FE4S_FER_2"/>
    <property type="match status" value="2"/>
</dbReference>
<comment type="caution">
    <text evidence="3">The sequence shown here is derived from an EMBL/GenBank/DDBJ whole genome shotgun (WGS) entry which is preliminary data.</text>
</comment>
<evidence type="ECO:0000259" key="2">
    <source>
        <dbReference type="PROSITE" id="PS51379"/>
    </source>
</evidence>
<dbReference type="InterPro" id="IPR052911">
    <property type="entry name" value="Corrinoid_activation_enz"/>
</dbReference>
<dbReference type="PANTHER" id="PTHR42895">
    <property type="entry name" value="IRON-SULFUR CLUSTER-BINDING PROTEIN-RELATED"/>
    <property type="match status" value="1"/>
</dbReference>
<gene>
    <name evidence="3" type="ORF">AKJ53_00435</name>
</gene>
<dbReference type="GO" id="GO:0016491">
    <property type="term" value="F:oxidoreductase activity"/>
    <property type="evidence" value="ECO:0007669"/>
    <property type="project" value="UniProtKB-ARBA"/>
</dbReference>
<keyword evidence="4" id="KW-1185">Reference proteome</keyword>
<sequence>MKREIIEINEEKCNGCEECIPACPEGALQIIDGKARLVNESFCDGLGACIGHCPQDAITIEERETEPYDETAVVDRMLDQGEKVLKAHLKHLEKHRQDELLQEALDYLKKKEKTIPLEDHKSKTTEHTTHTSCPSSVARDWKTQTTKPNDAKEIHSSLKHWPVQLKLVVPNAPYFENADLLISADCVPFAYANFHNDLLDGKSLVMGCPKLDDSKLYVEKLTQLFQQSDVKSVTIAHMEVPCCFGIDQIVKDALKASGKSLPVEEITINVKGEKL</sequence>
<accession>A0A133VIZ8</accession>
<dbReference type="PROSITE" id="PS00198">
    <property type="entry name" value="4FE4S_FER_1"/>
    <property type="match status" value="1"/>
</dbReference>
<feature type="region of interest" description="Disordered" evidence="1">
    <location>
        <begin position="118"/>
        <end position="149"/>
    </location>
</feature>
<dbReference type="Gene3D" id="3.30.70.20">
    <property type="match status" value="1"/>
</dbReference>
<dbReference type="InterPro" id="IPR017900">
    <property type="entry name" value="4Fe4S_Fe_S_CS"/>
</dbReference>
<organism evidence="3 4">
    <name type="scientific">candidate division MSBL1 archaeon SCGC-AAA382F02</name>
    <dbReference type="NCBI Taxonomy" id="1698282"/>
    <lineage>
        <taxon>Archaea</taxon>
        <taxon>Methanobacteriati</taxon>
        <taxon>Methanobacteriota</taxon>
        <taxon>candidate division MSBL1</taxon>
    </lineage>
</organism>
<feature type="compositionally biased region" description="Basic and acidic residues" evidence="1">
    <location>
        <begin position="118"/>
        <end position="129"/>
    </location>
</feature>
<dbReference type="PANTHER" id="PTHR42895:SF1">
    <property type="entry name" value="IRON-SULFUR CLUSTER PROTEIN"/>
    <property type="match status" value="1"/>
</dbReference>
<feature type="domain" description="4Fe-4S ferredoxin-type" evidence="2">
    <location>
        <begin position="4"/>
        <end position="33"/>
    </location>
</feature>
<evidence type="ECO:0000256" key="1">
    <source>
        <dbReference type="SAM" id="MobiDB-lite"/>
    </source>
</evidence>
<name>A0A133VIZ8_9EURY</name>
<dbReference type="AlphaFoldDB" id="A0A133VIZ8"/>
<dbReference type="Proteomes" id="UP000070491">
    <property type="component" value="Unassembled WGS sequence"/>
</dbReference>
<dbReference type="Pfam" id="PF13237">
    <property type="entry name" value="Fer4_10"/>
    <property type="match status" value="1"/>
</dbReference>
<evidence type="ECO:0000313" key="4">
    <source>
        <dbReference type="Proteomes" id="UP000070491"/>
    </source>
</evidence>
<proteinExistence type="predicted"/>
<protein>
    <submittedName>
        <fullName evidence="3">4Fe-4S ferredoxin</fullName>
    </submittedName>
</protein>
<reference evidence="3 4" key="1">
    <citation type="journal article" date="2016" name="Sci. Rep.">
        <title>Metabolic traits of an uncultured archaeal lineage -MSBL1- from brine pools of the Red Sea.</title>
        <authorList>
            <person name="Mwirichia R."/>
            <person name="Alam I."/>
            <person name="Rashid M."/>
            <person name="Vinu M."/>
            <person name="Ba-Alawi W."/>
            <person name="Anthony Kamau A."/>
            <person name="Kamanda Ngugi D."/>
            <person name="Goker M."/>
            <person name="Klenk H.P."/>
            <person name="Bajic V."/>
            <person name="Stingl U."/>
        </authorList>
    </citation>
    <scope>NUCLEOTIDE SEQUENCE [LARGE SCALE GENOMIC DNA]</scope>
    <source>
        <strain evidence="3">SCGC-AAA382F02</strain>
    </source>
</reference>